<dbReference type="FunFam" id="3.40.50.720:FF:000084">
    <property type="entry name" value="Short-chain dehydrogenase reductase"/>
    <property type="match status" value="1"/>
</dbReference>
<dbReference type="PRINTS" id="PR00080">
    <property type="entry name" value="SDRFAMILY"/>
</dbReference>
<dbReference type="InterPro" id="IPR050259">
    <property type="entry name" value="SDR"/>
</dbReference>
<dbReference type="AlphaFoldDB" id="A0A1Q2KUQ7"/>
<evidence type="ECO:0000256" key="2">
    <source>
        <dbReference type="ARBA" id="ARBA00023002"/>
    </source>
</evidence>
<dbReference type="Gene3D" id="3.40.50.720">
    <property type="entry name" value="NAD(P)-binding Rossmann-like Domain"/>
    <property type="match status" value="1"/>
</dbReference>
<organism evidence="3 4">
    <name type="scientific">Planococcus lenghuensis</name>
    <dbReference type="NCBI Taxonomy" id="2213202"/>
    <lineage>
        <taxon>Bacteria</taxon>
        <taxon>Bacillati</taxon>
        <taxon>Bacillota</taxon>
        <taxon>Bacilli</taxon>
        <taxon>Bacillales</taxon>
        <taxon>Caryophanaceae</taxon>
        <taxon>Planococcus</taxon>
    </lineage>
</organism>
<dbReference type="InterPro" id="IPR020904">
    <property type="entry name" value="Sc_DH/Rdtase_CS"/>
</dbReference>
<accession>A0A1Q2KUQ7</accession>
<dbReference type="InterPro" id="IPR002347">
    <property type="entry name" value="SDR_fam"/>
</dbReference>
<gene>
    <name evidence="3" type="ORF">B0X71_01130</name>
</gene>
<dbReference type="InterPro" id="IPR036291">
    <property type="entry name" value="NAD(P)-bd_dom_sf"/>
</dbReference>
<dbReference type="KEGG" id="pmar:B0X71_01130"/>
<evidence type="ECO:0000313" key="4">
    <source>
        <dbReference type="Proteomes" id="UP000188184"/>
    </source>
</evidence>
<dbReference type="PRINTS" id="PR00081">
    <property type="entry name" value="GDHRDH"/>
</dbReference>
<dbReference type="GO" id="GO:0016491">
    <property type="term" value="F:oxidoreductase activity"/>
    <property type="evidence" value="ECO:0007669"/>
    <property type="project" value="UniProtKB-KW"/>
</dbReference>
<evidence type="ECO:0000256" key="1">
    <source>
        <dbReference type="ARBA" id="ARBA00006484"/>
    </source>
</evidence>
<reference evidence="3 4" key="1">
    <citation type="submission" date="2017-02" db="EMBL/GenBank/DDBJ databases">
        <title>The complete genomic sequence of a novel cold adapted crude oil-degrading bacterium Planococcus qaidamina Y42.</title>
        <authorList>
            <person name="Yang R."/>
        </authorList>
    </citation>
    <scope>NUCLEOTIDE SEQUENCE [LARGE SCALE GENOMIC DNA]</scope>
    <source>
        <strain evidence="3 4">Y42</strain>
    </source>
</reference>
<dbReference type="PANTHER" id="PTHR42879">
    <property type="entry name" value="3-OXOACYL-(ACYL-CARRIER-PROTEIN) REDUCTASE"/>
    <property type="match status" value="1"/>
</dbReference>
<dbReference type="OrthoDB" id="9803333at2"/>
<protein>
    <submittedName>
        <fullName evidence="3">Sugar dehydrogenase</fullName>
    </submittedName>
</protein>
<keyword evidence="2" id="KW-0560">Oxidoreductase</keyword>
<evidence type="ECO:0000313" key="3">
    <source>
        <dbReference type="EMBL" id="AQQ51856.1"/>
    </source>
</evidence>
<dbReference type="Proteomes" id="UP000188184">
    <property type="component" value="Chromosome"/>
</dbReference>
<dbReference type="PROSITE" id="PS00061">
    <property type="entry name" value="ADH_SHORT"/>
    <property type="match status" value="1"/>
</dbReference>
<dbReference type="EMBL" id="CP019640">
    <property type="protein sequence ID" value="AQQ51856.1"/>
    <property type="molecule type" value="Genomic_DNA"/>
</dbReference>
<name>A0A1Q2KUQ7_9BACL</name>
<dbReference type="NCBIfam" id="NF005559">
    <property type="entry name" value="PRK07231.1"/>
    <property type="match status" value="1"/>
</dbReference>
<proteinExistence type="inferred from homology"/>
<dbReference type="NCBIfam" id="NF009466">
    <property type="entry name" value="PRK12826.1-2"/>
    <property type="match status" value="1"/>
</dbReference>
<keyword evidence="4" id="KW-1185">Reference proteome</keyword>
<sequence length="258" mass="27828">MYPNLEGKTAIVTGSSKGIGKGIAERFGNEKMNVVVDYLTDPDGASDTAETIRQNGGQAVTVQADVSKEADIRKLIDTAVSEFGSLDVLVNNAGFSESEPSKELDLETWQRVLDVNLTGAFIASREALKYMTEHEVKGSIINISSVHQVMPMIENVHYGVTKAGIKMLTETLAIEYAAQGIRVNAIAPGAINTPGNPIFEKSEEQQQKMLDKIPMREIGRPEQMAAVAAWLASSEADYVTGATLFADGGMTLYPSQLK</sequence>
<dbReference type="SUPFAM" id="SSF51735">
    <property type="entry name" value="NAD(P)-binding Rossmann-fold domains"/>
    <property type="match status" value="1"/>
</dbReference>
<dbReference type="PANTHER" id="PTHR42879:SF2">
    <property type="entry name" value="3-OXOACYL-[ACYL-CARRIER-PROTEIN] REDUCTASE FABG"/>
    <property type="match status" value="1"/>
</dbReference>
<dbReference type="GO" id="GO:0008206">
    <property type="term" value="P:bile acid metabolic process"/>
    <property type="evidence" value="ECO:0007669"/>
    <property type="project" value="UniProtKB-ARBA"/>
</dbReference>
<dbReference type="RefSeq" id="WP_077587728.1">
    <property type="nucleotide sequence ID" value="NZ_CP019640.1"/>
</dbReference>
<dbReference type="Pfam" id="PF13561">
    <property type="entry name" value="adh_short_C2"/>
    <property type="match status" value="1"/>
</dbReference>
<comment type="similarity">
    <text evidence="1">Belongs to the short-chain dehydrogenases/reductases (SDR) family.</text>
</comment>